<organism evidence="2 3">
    <name type="scientific">Oceanicoccus sagamiensis</name>
    <dbReference type="NCBI Taxonomy" id="716816"/>
    <lineage>
        <taxon>Bacteria</taxon>
        <taxon>Pseudomonadati</taxon>
        <taxon>Pseudomonadota</taxon>
        <taxon>Gammaproteobacteria</taxon>
        <taxon>Cellvibrionales</taxon>
        <taxon>Spongiibacteraceae</taxon>
        <taxon>Oceanicoccus</taxon>
    </lineage>
</organism>
<name>A0A1X9N3R4_9GAMM</name>
<dbReference type="InterPro" id="IPR032092">
    <property type="entry name" value="PilW"/>
</dbReference>
<dbReference type="STRING" id="716816.BST96_01125"/>
<dbReference type="GO" id="GO:0043683">
    <property type="term" value="P:type IV pilus assembly"/>
    <property type="evidence" value="ECO:0007669"/>
    <property type="project" value="InterPro"/>
</dbReference>
<keyword evidence="1" id="KW-1133">Transmembrane helix</keyword>
<evidence type="ECO:0000256" key="1">
    <source>
        <dbReference type="SAM" id="Phobius"/>
    </source>
</evidence>
<keyword evidence="1" id="KW-0472">Membrane</keyword>
<dbReference type="InterPro" id="IPR012902">
    <property type="entry name" value="N_methyl_site"/>
</dbReference>
<reference evidence="2 3" key="1">
    <citation type="submission" date="2016-11" db="EMBL/GenBank/DDBJ databases">
        <title>Trade-off between light-utilization and light-protection in marine flavobacteria.</title>
        <authorList>
            <person name="Kumagai Y."/>
        </authorList>
    </citation>
    <scope>NUCLEOTIDE SEQUENCE [LARGE SCALE GENOMIC DNA]</scope>
    <source>
        <strain evidence="2 3">NBRC 107125</strain>
    </source>
</reference>
<accession>A0A1X9N3R4</accession>
<proteinExistence type="predicted"/>
<dbReference type="PROSITE" id="PS00409">
    <property type="entry name" value="PROKAR_NTER_METHYL"/>
    <property type="match status" value="1"/>
</dbReference>
<dbReference type="EMBL" id="CP019343">
    <property type="protein sequence ID" value="ARN72828.1"/>
    <property type="molecule type" value="Genomic_DNA"/>
</dbReference>
<dbReference type="OrthoDB" id="5296662at2"/>
<dbReference type="KEGG" id="osg:BST96_01125"/>
<evidence type="ECO:0000313" key="3">
    <source>
        <dbReference type="Proteomes" id="UP000193450"/>
    </source>
</evidence>
<keyword evidence="3" id="KW-1185">Reference proteome</keyword>
<dbReference type="AlphaFoldDB" id="A0A1X9N3R4"/>
<evidence type="ECO:0000313" key="2">
    <source>
        <dbReference type="EMBL" id="ARN72828.1"/>
    </source>
</evidence>
<feature type="transmembrane region" description="Helical" evidence="1">
    <location>
        <begin position="12"/>
        <end position="35"/>
    </location>
</feature>
<dbReference type="NCBIfam" id="TIGR02532">
    <property type="entry name" value="IV_pilin_GFxxxE"/>
    <property type="match status" value="1"/>
</dbReference>
<dbReference type="Pfam" id="PF16074">
    <property type="entry name" value="PilW"/>
    <property type="match status" value="1"/>
</dbReference>
<evidence type="ECO:0008006" key="4">
    <source>
        <dbReference type="Google" id="ProtNLM"/>
    </source>
</evidence>
<protein>
    <recommendedName>
        <fullName evidence="4">Pilus assembly protein PilW</fullName>
    </recommendedName>
</protein>
<gene>
    <name evidence="2" type="ORF">BST96_01125</name>
</gene>
<dbReference type="RefSeq" id="WP_085756920.1">
    <property type="nucleotide sequence ID" value="NZ_CP019343.1"/>
</dbReference>
<sequence length="358" mass="39180">MFSRSKQQKGFTLIELLVALGLGVFITAGLFQSYMSSKQLSDMEKALSRLQETGRFAMDAMARDVRMAGYQGCADPEALDIIVMSNDLNATSFSGGAIMGYETNSNGVFEPALTASDTLLAAVQKTTKTGDVFARPGTDVIMLQYATSADLVLESPTNKNSANFDIPNNDLGFSQDDHLMLSDCKSAHLLKVTNKPNNNGTKMNIAHGANNNSPHKMEPEYSEGAEILSFQLRLYFVADTGRTTAEGNPVYGLYSQELNGSPQELFEGVENLQILYGEQLDTGNIRYVTADEVTDTDNIISVRFGILAQSYDQVLSEDDSRSYLLPGETVTDSSASAHFGDRAIRKQFTMTAKLRNRR</sequence>
<dbReference type="Pfam" id="PF07963">
    <property type="entry name" value="N_methyl"/>
    <property type="match status" value="1"/>
</dbReference>
<keyword evidence="1" id="KW-0812">Transmembrane</keyword>
<dbReference type="Proteomes" id="UP000193450">
    <property type="component" value="Chromosome"/>
</dbReference>